<dbReference type="InterPro" id="IPR002076">
    <property type="entry name" value="ELO_fam"/>
</dbReference>
<evidence type="ECO:0008006" key="10">
    <source>
        <dbReference type="Google" id="ProtNLM"/>
    </source>
</evidence>
<feature type="transmembrane region" description="Helical" evidence="8">
    <location>
        <begin position="132"/>
        <end position="151"/>
    </location>
</feature>
<name>A0A6C0F629_9ZZZZ</name>
<proteinExistence type="predicted"/>
<dbReference type="GO" id="GO:0034626">
    <property type="term" value="P:fatty acid elongation, polyunsaturated fatty acid"/>
    <property type="evidence" value="ECO:0007669"/>
    <property type="project" value="TreeGrafter"/>
</dbReference>
<dbReference type="AlphaFoldDB" id="A0A6C0F629"/>
<dbReference type="InterPro" id="IPR030457">
    <property type="entry name" value="ELO_CS"/>
</dbReference>
<organism evidence="9">
    <name type="scientific">viral metagenome</name>
    <dbReference type="NCBI Taxonomy" id="1070528"/>
    <lineage>
        <taxon>unclassified sequences</taxon>
        <taxon>metagenomes</taxon>
        <taxon>organismal metagenomes</taxon>
    </lineage>
</organism>
<evidence type="ECO:0000256" key="1">
    <source>
        <dbReference type="ARBA" id="ARBA00004141"/>
    </source>
</evidence>
<accession>A0A6C0F629</accession>
<comment type="subcellular location">
    <subcellularLocation>
        <location evidence="1">Membrane</location>
        <topology evidence="1">Multi-pass membrane protein</topology>
    </subcellularLocation>
</comment>
<feature type="transmembrane region" description="Helical" evidence="8">
    <location>
        <begin position="228"/>
        <end position="247"/>
    </location>
</feature>
<evidence type="ECO:0000313" key="9">
    <source>
        <dbReference type="EMBL" id="QHT35360.1"/>
    </source>
</evidence>
<protein>
    <recommendedName>
        <fullName evidence="10">Very-long-chain 3-oxoacyl-CoA synthase</fullName>
    </recommendedName>
</protein>
<feature type="transmembrane region" description="Helical" evidence="8">
    <location>
        <begin position="189"/>
        <end position="213"/>
    </location>
</feature>
<dbReference type="GO" id="GO:0009922">
    <property type="term" value="F:fatty acid elongase activity"/>
    <property type="evidence" value="ECO:0007669"/>
    <property type="project" value="InterPro"/>
</dbReference>
<evidence type="ECO:0000256" key="4">
    <source>
        <dbReference type="ARBA" id="ARBA00022692"/>
    </source>
</evidence>
<dbReference type="PROSITE" id="PS01188">
    <property type="entry name" value="ELO"/>
    <property type="match status" value="1"/>
</dbReference>
<dbReference type="GO" id="GO:0019367">
    <property type="term" value="P:fatty acid elongation, saturated fatty acid"/>
    <property type="evidence" value="ECO:0007669"/>
    <property type="project" value="TreeGrafter"/>
</dbReference>
<evidence type="ECO:0000256" key="2">
    <source>
        <dbReference type="ARBA" id="ARBA00022516"/>
    </source>
</evidence>
<feature type="transmembrane region" description="Helical" evidence="8">
    <location>
        <begin position="23"/>
        <end position="43"/>
    </location>
</feature>
<dbReference type="GO" id="GO:0005789">
    <property type="term" value="C:endoplasmic reticulum membrane"/>
    <property type="evidence" value="ECO:0007669"/>
    <property type="project" value="TreeGrafter"/>
</dbReference>
<dbReference type="EMBL" id="MN739020">
    <property type="protein sequence ID" value="QHT35360.1"/>
    <property type="molecule type" value="Genomic_DNA"/>
</dbReference>
<keyword evidence="5 8" id="KW-1133">Transmembrane helix</keyword>
<reference evidence="9" key="1">
    <citation type="journal article" date="2020" name="Nature">
        <title>Giant virus diversity and host interactions through global metagenomics.</title>
        <authorList>
            <person name="Schulz F."/>
            <person name="Roux S."/>
            <person name="Paez-Espino D."/>
            <person name="Jungbluth S."/>
            <person name="Walsh D.A."/>
            <person name="Denef V.J."/>
            <person name="McMahon K.D."/>
            <person name="Konstantinidis K.T."/>
            <person name="Eloe-Fadrosh E.A."/>
            <person name="Kyrpides N.C."/>
            <person name="Woyke T."/>
        </authorList>
    </citation>
    <scope>NUCLEOTIDE SEQUENCE</scope>
    <source>
        <strain evidence="9">GVMAG-M-3300009180-1</strain>
    </source>
</reference>
<sequence length="257" mass="29475">MILSFESNYDTSPGLDFAREHPYVPIVIVTSYAGLCYGGQIYMSTREPYSLHMPLAYWNLFLSAFSFVGMSRTMPQLLYNLHTMSLTDNLCMEPRNSFGTGASGLWVQLFIYSKIPELLDTFFIVARKKPLLFLHWYHHITVLLFCWHSYATEASTGLFFVTMNYSVHSAMYGYYYLMAVNAKPKWLNPAIITACQIGQMVIGTSLCVMSYSLLMKGDVNCAVRKENVIAGALMYGSYLYLFCEFALKRFVFKRKLK</sequence>
<dbReference type="Pfam" id="PF01151">
    <property type="entry name" value="ELO"/>
    <property type="match status" value="1"/>
</dbReference>
<dbReference type="PANTHER" id="PTHR11157:SF17">
    <property type="entry name" value="ELONGATION OF VERY LONG CHAIN FATTY ACIDS PROTEIN 6"/>
    <property type="match status" value="1"/>
</dbReference>
<evidence type="ECO:0000256" key="8">
    <source>
        <dbReference type="SAM" id="Phobius"/>
    </source>
</evidence>
<evidence type="ECO:0000256" key="7">
    <source>
        <dbReference type="ARBA" id="ARBA00023136"/>
    </source>
</evidence>
<feature type="transmembrane region" description="Helical" evidence="8">
    <location>
        <begin position="157"/>
        <end position="177"/>
    </location>
</feature>
<dbReference type="GO" id="GO:0042761">
    <property type="term" value="P:very long-chain fatty acid biosynthetic process"/>
    <property type="evidence" value="ECO:0007669"/>
    <property type="project" value="TreeGrafter"/>
</dbReference>
<dbReference type="PANTHER" id="PTHR11157">
    <property type="entry name" value="FATTY ACID ACYL TRANSFERASE-RELATED"/>
    <property type="match status" value="1"/>
</dbReference>
<keyword evidence="7 8" id="KW-0472">Membrane</keyword>
<keyword evidence="4 8" id="KW-0812">Transmembrane</keyword>
<evidence type="ECO:0000256" key="3">
    <source>
        <dbReference type="ARBA" id="ARBA00022679"/>
    </source>
</evidence>
<evidence type="ECO:0000256" key="6">
    <source>
        <dbReference type="ARBA" id="ARBA00023098"/>
    </source>
</evidence>
<dbReference type="GO" id="GO:0034625">
    <property type="term" value="P:fatty acid elongation, monounsaturated fatty acid"/>
    <property type="evidence" value="ECO:0007669"/>
    <property type="project" value="TreeGrafter"/>
</dbReference>
<evidence type="ECO:0000256" key="5">
    <source>
        <dbReference type="ARBA" id="ARBA00022989"/>
    </source>
</evidence>
<keyword evidence="2" id="KW-0444">Lipid biosynthesis</keyword>
<feature type="transmembrane region" description="Helical" evidence="8">
    <location>
        <begin position="55"/>
        <end position="74"/>
    </location>
</feature>
<keyword evidence="3" id="KW-0808">Transferase</keyword>
<dbReference type="GO" id="GO:0030148">
    <property type="term" value="P:sphingolipid biosynthetic process"/>
    <property type="evidence" value="ECO:0007669"/>
    <property type="project" value="TreeGrafter"/>
</dbReference>
<keyword evidence="6" id="KW-0443">Lipid metabolism</keyword>